<comment type="caution">
    <text evidence="1">The sequence shown here is derived from an EMBL/GenBank/DDBJ whole genome shotgun (WGS) entry which is preliminary data.</text>
</comment>
<reference evidence="1" key="1">
    <citation type="submission" date="2024-12" db="EMBL/GenBank/DDBJ databases">
        <title>Comparative genomics and development of molecular markers within Purpureocillium lilacinum and among Purpureocillium species.</title>
        <authorList>
            <person name="Yeh Z.-Y."/>
            <person name="Ni N.-T."/>
            <person name="Lo P.-H."/>
            <person name="Mushyakhwo K."/>
            <person name="Lin C.-F."/>
            <person name="Nai Y.-S."/>
        </authorList>
    </citation>
    <scope>NUCLEOTIDE SEQUENCE</scope>
    <source>
        <strain evidence="1">NCHU-NPUST-175</strain>
    </source>
</reference>
<organism evidence="1 2">
    <name type="scientific">Purpureocillium lilacinum</name>
    <name type="common">Paecilomyces lilacinus</name>
    <dbReference type="NCBI Taxonomy" id="33203"/>
    <lineage>
        <taxon>Eukaryota</taxon>
        <taxon>Fungi</taxon>
        <taxon>Dikarya</taxon>
        <taxon>Ascomycota</taxon>
        <taxon>Pezizomycotina</taxon>
        <taxon>Sordariomycetes</taxon>
        <taxon>Hypocreomycetidae</taxon>
        <taxon>Hypocreales</taxon>
        <taxon>Ophiocordycipitaceae</taxon>
        <taxon>Purpureocillium</taxon>
    </lineage>
</organism>
<accession>A0ACC4D9A5</accession>
<protein>
    <submittedName>
        <fullName evidence="1">Uncharacterized protein</fullName>
    </submittedName>
</protein>
<proteinExistence type="predicted"/>
<evidence type="ECO:0000313" key="1">
    <source>
        <dbReference type="EMBL" id="KAL3952894.1"/>
    </source>
</evidence>
<gene>
    <name evidence="1" type="ORF">ACCO45_012837</name>
</gene>
<keyword evidence="2" id="KW-1185">Reference proteome</keyword>
<dbReference type="EMBL" id="JBGNUJ010000012">
    <property type="protein sequence ID" value="KAL3952894.1"/>
    <property type="molecule type" value="Genomic_DNA"/>
</dbReference>
<dbReference type="Proteomes" id="UP001638806">
    <property type="component" value="Unassembled WGS sequence"/>
</dbReference>
<sequence>MATTHGSSTTSSPPWYAAYPPPRHLQPGYVTREELLSMLKDGENVTANDFVLVDLRRADHEVSLLGGTWCLTAPSSPRAMPYCLNPPLCYCLARLTLTLAATLGGTIRGSLNLPAQSLYPTIPTLYCLFKAAGVRKVIWYCSSSRGRGTRAAGWFQDHIVDCGGGDSIESLILYEGVKGWALGGSQFVEWMEELTWTTPGQFKTPDSSAQNRERQRRSRARRRELIDDLSRQLDEYKRRDAQATQEMQRAARAVSDENQRLRALLRLRGVSPSEVRRYLASFPSSASSSINSALPTATRVSSSSLPTRSTSTIAKMSPTAPATAPEPGLPKPALSPSGGRRSLDVARPQRQADGDEFCQRPGYDGTQYLEQVERSIDSVLPPMSDCFYPPGPPTEDTDGSRAEMLETSCDAAAAILLELHGQATDLGRTRAALGCNGGSSCFVKNTTLFRLMDDMDG</sequence>
<evidence type="ECO:0000313" key="2">
    <source>
        <dbReference type="Proteomes" id="UP001638806"/>
    </source>
</evidence>
<name>A0ACC4D9A5_PURLI</name>